<protein>
    <submittedName>
        <fullName evidence="1">Uncharacterized protein</fullName>
    </submittedName>
</protein>
<gene>
    <name evidence="1" type="ORF">HRJ53_13555</name>
</gene>
<reference evidence="1" key="1">
    <citation type="submission" date="2020-06" db="EMBL/GenBank/DDBJ databases">
        <title>Legume-microbial interactions unlock mineral nutrients during tropical forest succession.</title>
        <authorList>
            <person name="Epihov D.Z."/>
        </authorList>
    </citation>
    <scope>NUCLEOTIDE SEQUENCE [LARGE SCALE GENOMIC DNA]</scope>
    <source>
        <strain evidence="1">Pan2503</strain>
    </source>
</reference>
<evidence type="ECO:0000313" key="1">
    <source>
        <dbReference type="EMBL" id="MBA0086019.1"/>
    </source>
</evidence>
<evidence type="ECO:0000313" key="2">
    <source>
        <dbReference type="Proteomes" id="UP000567293"/>
    </source>
</evidence>
<proteinExistence type="predicted"/>
<keyword evidence="2" id="KW-1185">Reference proteome</keyword>
<accession>A0A7V8NR58</accession>
<dbReference type="AlphaFoldDB" id="A0A7V8NR58"/>
<comment type="caution">
    <text evidence="1">The sequence shown here is derived from an EMBL/GenBank/DDBJ whole genome shotgun (WGS) entry which is preliminary data.</text>
</comment>
<dbReference type="EMBL" id="JACDQQ010001314">
    <property type="protein sequence ID" value="MBA0086019.1"/>
    <property type="molecule type" value="Genomic_DNA"/>
</dbReference>
<dbReference type="Proteomes" id="UP000567293">
    <property type="component" value="Unassembled WGS sequence"/>
</dbReference>
<organism evidence="1 2">
    <name type="scientific">Candidatus Acidiferrum panamense</name>
    <dbReference type="NCBI Taxonomy" id="2741543"/>
    <lineage>
        <taxon>Bacteria</taxon>
        <taxon>Pseudomonadati</taxon>
        <taxon>Acidobacteriota</taxon>
        <taxon>Terriglobia</taxon>
        <taxon>Candidatus Acidiferrales</taxon>
        <taxon>Candidatus Acidiferrum</taxon>
    </lineage>
</organism>
<sequence>MVTFCSSTFSVLILASSLGLPKFVVPNFSDLMIKTSLISGDGLWQVNTTLYLKGARQRTESVMEQARTDATNAVTIQQCDEKRGFYLNERDKLYNSYKIEEWMERLKKSRPVPLTQVSGPEVTVTIDSVDTGERRQFQHYTARHVKVKTQVEPSPGASTPASVEQTDGWYVDLPGLGCQEPTQGFGILRGTVQAKGVATLGSSIRQDRVQIKWLGKAPRGYPIEVTTLKTEANNKTISKVELLEISEAPLNPSLFDLPAGYRLALQTGNGGADLTKPDTIPNRAEYYWERLTYWARGFFR</sequence>
<name>A0A7V8NR58_9BACT</name>